<dbReference type="SUPFAM" id="SSF159245">
    <property type="entry name" value="AttH-like"/>
    <property type="match status" value="1"/>
</dbReference>
<keyword evidence="4" id="KW-1185">Reference proteome</keyword>
<reference evidence="4" key="1">
    <citation type="journal article" date="2019" name="Int. J. Syst. Evol. Microbiol.">
        <title>The Global Catalogue of Microorganisms (GCM) 10K type strain sequencing project: providing services to taxonomists for standard genome sequencing and annotation.</title>
        <authorList>
            <consortium name="The Broad Institute Genomics Platform"/>
            <consortium name="The Broad Institute Genome Sequencing Center for Infectious Disease"/>
            <person name="Wu L."/>
            <person name="Ma J."/>
        </authorList>
    </citation>
    <scope>NUCLEOTIDE SEQUENCE [LARGE SCALE GENOMIC DNA]</scope>
    <source>
        <strain evidence="4">JCM 18303</strain>
    </source>
</reference>
<sequence length="317" mass="34806">MPVQYDTGDEGTHDIGTTDPHWQESVFVHWYDLAAGIGGVHRLGHEPNAAPGGRAALQCALFRSDGLRYRRSNDELPMREPRTKRGFRAGGSEWHVDGPVPRIEVHEPGLDLELELHDFYPITSFFPSSGSLVEEFAAHHYESSGRAVGTVTVQGATRPVEATFHRDHSWGVRKTATLLSHRWVSGTFGPALSFGSTVWHAADGSFVKVGYVVRDGEITFAEDVDVVTYMEPDAYTHRGGVVTWYLPGGEELRLEAELIDGVAAKLHSAHYVDSLCRVTHEGRTAVCDFEISNNARNGSTAPSLSLAANHTEGFSQR</sequence>
<organism evidence="3 4">
    <name type="scientific">Pseudonocardia eucalypti</name>
    <dbReference type="NCBI Taxonomy" id="648755"/>
    <lineage>
        <taxon>Bacteria</taxon>
        <taxon>Bacillati</taxon>
        <taxon>Actinomycetota</taxon>
        <taxon>Actinomycetes</taxon>
        <taxon>Pseudonocardiales</taxon>
        <taxon>Pseudonocardiaceae</taxon>
        <taxon>Pseudonocardia</taxon>
    </lineage>
</organism>
<dbReference type="RefSeq" id="WP_185059712.1">
    <property type="nucleotide sequence ID" value="NZ_BAABJP010000015.1"/>
</dbReference>
<evidence type="ECO:0000259" key="1">
    <source>
        <dbReference type="Pfam" id="PF23212"/>
    </source>
</evidence>
<evidence type="ECO:0000259" key="2">
    <source>
        <dbReference type="Pfam" id="PF23213"/>
    </source>
</evidence>
<accession>A0ABP9Q9G6</accession>
<proteinExistence type="predicted"/>
<evidence type="ECO:0000313" key="3">
    <source>
        <dbReference type="EMBL" id="GAA5156539.1"/>
    </source>
</evidence>
<evidence type="ECO:0000313" key="4">
    <source>
        <dbReference type="Proteomes" id="UP001428817"/>
    </source>
</evidence>
<dbReference type="InterPro" id="IPR055492">
    <property type="entry name" value="DUF7064"/>
</dbReference>
<dbReference type="Proteomes" id="UP001428817">
    <property type="component" value="Unassembled WGS sequence"/>
</dbReference>
<feature type="domain" description="DUF7065" evidence="2">
    <location>
        <begin position="16"/>
        <end position="173"/>
    </location>
</feature>
<feature type="domain" description="DUF7064" evidence="1">
    <location>
        <begin position="177"/>
        <end position="294"/>
    </location>
</feature>
<dbReference type="InterPro" id="IPR055493">
    <property type="entry name" value="DUF7065"/>
</dbReference>
<dbReference type="Pfam" id="PF23212">
    <property type="entry name" value="DUF7064"/>
    <property type="match status" value="1"/>
</dbReference>
<dbReference type="Pfam" id="PF23213">
    <property type="entry name" value="DUF7065"/>
    <property type="match status" value="1"/>
</dbReference>
<protein>
    <submittedName>
        <fullName evidence="3">Uncharacterized protein</fullName>
    </submittedName>
</protein>
<gene>
    <name evidence="3" type="ORF">GCM10023321_32400</name>
</gene>
<name>A0ABP9Q9G6_9PSEU</name>
<comment type="caution">
    <text evidence="3">The sequence shown here is derived from an EMBL/GenBank/DDBJ whole genome shotgun (WGS) entry which is preliminary data.</text>
</comment>
<dbReference type="EMBL" id="BAABJP010000015">
    <property type="protein sequence ID" value="GAA5156539.1"/>
    <property type="molecule type" value="Genomic_DNA"/>
</dbReference>